<dbReference type="Pfam" id="PF12724">
    <property type="entry name" value="Flavodoxin_5"/>
    <property type="match status" value="1"/>
</dbReference>
<dbReference type="PROSITE" id="PS50902">
    <property type="entry name" value="FLAVODOXIN_LIKE"/>
    <property type="match status" value="1"/>
</dbReference>
<protein>
    <submittedName>
        <fullName evidence="6">4Fe-4S dicluster domain-containing protein</fullName>
    </submittedName>
</protein>
<dbReference type="Pfam" id="PF12838">
    <property type="entry name" value="Fer4_7"/>
    <property type="match status" value="1"/>
</dbReference>
<dbReference type="PROSITE" id="PS00198">
    <property type="entry name" value="4FE4S_FER_1"/>
    <property type="match status" value="2"/>
</dbReference>
<keyword evidence="3" id="KW-0411">Iron-sulfur</keyword>
<evidence type="ECO:0000313" key="7">
    <source>
        <dbReference type="Proteomes" id="UP000473089"/>
    </source>
</evidence>
<dbReference type="Proteomes" id="UP000473089">
    <property type="component" value="Unassembled WGS sequence"/>
</dbReference>
<feature type="domain" description="4Fe-4S ferredoxin-type" evidence="5">
    <location>
        <begin position="230"/>
        <end position="250"/>
    </location>
</feature>
<accession>A0A6M0STY3</accession>
<dbReference type="InterPro" id="IPR047964">
    <property type="entry name" value="EFR1-like"/>
</dbReference>
<evidence type="ECO:0000259" key="4">
    <source>
        <dbReference type="PROSITE" id="PS50902"/>
    </source>
</evidence>
<dbReference type="AlphaFoldDB" id="A0A6M0STY3"/>
<proteinExistence type="predicted"/>
<evidence type="ECO:0000313" key="6">
    <source>
        <dbReference type="EMBL" id="NFA58998.1"/>
    </source>
</evidence>
<dbReference type="GO" id="GO:0046872">
    <property type="term" value="F:metal ion binding"/>
    <property type="evidence" value="ECO:0007669"/>
    <property type="project" value="UniProtKB-KW"/>
</dbReference>
<dbReference type="EMBL" id="SGJP01000002">
    <property type="protein sequence ID" value="NFA58998.1"/>
    <property type="molecule type" value="Genomic_DNA"/>
</dbReference>
<dbReference type="Gene3D" id="3.40.50.360">
    <property type="match status" value="1"/>
</dbReference>
<dbReference type="PANTHER" id="PTHR43122:SF1">
    <property type="entry name" value="IRON-SULFUR-BINDING PROTEIN"/>
    <property type="match status" value="1"/>
</dbReference>
<dbReference type="InterPro" id="IPR026816">
    <property type="entry name" value="Flavodoxin_dom"/>
</dbReference>
<keyword evidence="1" id="KW-0479">Metal-binding</keyword>
<dbReference type="SUPFAM" id="SSF54862">
    <property type="entry name" value="4Fe-4S ferredoxins"/>
    <property type="match status" value="1"/>
</dbReference>
<sequence>MMNKRINIMYFSATDTTKKVVYGIAEKLSEDFKVKEKINSIDFTLPKVREKVMDFSKEDIVVVGVPVYAGRVPNVLLKYLKTIISNDALAIAVVVYGNRNYDDALIELKDILELDGFKVVAGTAFIGEHSFSNTLAKNRPDEKDMDVVKAFSDEIYEKIINEKLIKTVSVKGNTPYRKYYIPKDEKGQPIDIRKVKPKTNNNCINCKLCVKLCPMGSIEFEDVTKLNGICIKCGACIKKCPVEAKYFDDIGYLKHKEELENNFKYRREPELFV</sequence>
<evidence type="ECO:0000259" key="5">
    <source>
        <dbReference type="PROSITE" id="PS51379"/>
    </source>
</evidence>
<evidence type="ECO:0000256" key="2">
    <source>
        <dbReference type="ARBA" id="ARBA00023004"/>
    </source>
</evidence>
<organism evidence="6 7">
    <name type="scientific">Clostridium botulinum</name>
    <dbReference type="NCBI Taxonomy" id="1491"/>
    <lineage>
        <taxon>Bacteria</taxon>
        <taxon>Bacillati</taxon>
        <taxon>Bacillota</taxon>
        <taxon>Clostridia</taxon>
        <taxon>Eubacteriales</taxon>
        <taxon>Clostridiaceae</taxon>
        <taxon>Clostridium</taxon>
    </lineage>
</organism>
<dbReference type="GO" id="GO:0010181">
    <property type="term" value="F:FMN binding"/>
    <property type="evidence" value="ECO:0007669"/>
    <property type="project" value="InterPro"/>
</dbReference>
<feature type="domain" description="Flavodoxin-like" evidence="4">
    <location>
        <begin position="6"/>
        <end position="156"/>
    </location>
</feature>
<dbReference type="InterPro" id="IPR008254">
    <property type="entry name" value="Flavodoxin/NO_synth"/>
</dbReference>
<gene>
    <name evidence="6" type="ORF">EXM42_00845</name>
</gene>
<dbReference type="SUPFAM" id="SSF52218">
    <property type="entry name" value="Flavoproteins"/>
    <property type="match status" value="1"/>
</dbReference>
<evidence type="ECO:0000256" key="3">
    <source>
        <dbReference type="ARBA" id="ARBA00023014"/>
    </source>
</evidence>
<dbReference type="GO" id="GO:0016651">
    <property type="term" value="F:oxidoreductase activity, acting on NAD(P)H"/>
    <property type="evidence" value="ECO:0007669"/>
    <property type="project" value="UniProtKB-ARBA"/>
</dbReference>
<dbReference type="Gene3D" id="3.30.70.20">
    <property type="match status" value="1"/>
</dbReference>
<dbReference type="NCBIfam" id="NF038196">
    <property type="entry name" value="ferrodoxin_EFR1"/>
    <property type="match status" value="1"/>
</dbReference>
<feature type="domain" description="4Fe-4S ferredoxin-type" evidence="5">
    <location>
        <begin position="195"/>
        <end position="223"/>
    </location>
</feature>
<comment type="caution">
    <text evidence="6">The sequence shown here is derived from an EMBL/GenBank/DDBJ whole genome shotgun (WGS) entry which is preliminary data.</text>
</comment>
<dbReference type="PANTHER" id="PTHR43122">
    <property type="entry name" value="FERREDOXIN SUBUNIT OF PYRUVATE:FLAVODOXIN OXIDOREDUCTASE-RELATED"/>
    <property type="match status" value="1"/>
</dbReference>
<name>A0A6M0STY3_CLOBO</name>
<dbReference type="InterPro" id="IPR017900">
    <property type="entry name" value="4Fe4S_Fe_S_CS"/>
</dbReference>
<dbReference type="PROSITE" id="PS51379">
    <property type="entry name" value="4FE4S_FER_2"/>
    <property type="match status" value="2"/>
</dbReference>
<keyword evidence="2" id="KW-0408">Iron</keyword>
<dbReference type="InterPro" id="IPR017896">
    <property type="entry name" value="4Fe4S_Fe-S-bd"/>
</dbReference>
<evidence type="ECO:0000256" key="1">
    <source>
        <dbReference type="ARBA" id="ARBA00022723"/>
    </source>
</evidence>
<dbReference type="GO" id="GO:0051536">
    <property type="term" value="F:iron-sulfur cluster binding"/>
    <property type="evidence" value="ECO:0007669"/>
    <property type="project" value="UniProtKB-KW"/>
</dbReference>
<reference evidence="6 7" key="1">
    <citation type="submission" date="2019-02" db="EMBL/GenBank/DDBJ databases">
        <title>Genome sequencing of Clostridium botulinum clinical isolates.</title>
        <authorList>
            <person name="Brunt J."/>
            <person name="Van Vliet A.H.M."/>
            <person name="Stringer S.C."/>
            <person name="Grant K.A."/>
            <person name="Carter A.C."/>
            <person name="Peck M.W."/>
        </authorList>
    </citation>
    <scope>NUCLEOTIDE SEQUENCE [LARGE SCALE GENOMIC DNA]</scope>
    <source>
        <strain evidence="6 7">R1125/03</strain>
    </source>
</reference>
<dbReference type="InterPro" id="IPR029039">
    <property type="entry name" value="Flavoprotein-like_sf"/>
</dbReference>